<comment type="similarity">
    <text evidence="6">Belongs to the methyl-accepting chemotaxis (MCP) protein family.</text>
</comment>
<sequence>MSRADNMSEASTVIAGIATEVGRLSVDIADVTGNIEEVRTLVEDQARNFVQISEGTRETAGSNRRIAEVAAQTQTVAAHAHHSVVAANQEIHNSLGAIQSLVTSVSSIGAQLASLDAAMRRVSSVTGAIDRIARQTNLLALNATIEAARSGEAGRGFAVVAGEVKALARETTGATAEIASVLAELTQQVRTLSEHSADGSRHADAVGRSTQTIGSVMSAVGQAVAQVDDNAQRIAGATEDISQRCGQLEGVVGAMSVGVGKSTDALAQAAERSQRVLSGSEAILQMTASSGFETADSKFIEAAVDAAKKIEGRLKQALDRGELTVADLFDKNLAPIAGTNPVQYMTRYIPFLDREIQPLVDPLLELDERMVFCAPIDHNRLIPSHNPQFRKPQGKDPVWNAANCRNRRQFLDKTAAAIVVSTQPFLLQTYRRDMGGGVFALMKDASAPIRVNGQHWGGIRVCYRA</sequence>
<protein>
    <submittedName>
        <fullName evidence="9">Methyl-accepting chemotaxis protein</fullName>
    </submittedName>
</protein>
<evidence type="ECO:0000256" key="5">
    <source>
        <dbReference type="ARBA" id="ARBA00023224"/>
    </source>
</evidence>
<evidence type="ECO:0000313" key="10">
    <source>
        <dbReference type="Proteomes" id="UP000284605"/>
    </source>
</evidence>
<dbReference type="PRINTS" id="PR00260">
    <property type="entry name" value="CHEMTRNSDUCR"/>
</dbReference>
<evidence type="ECO:0000256" key="6">
    <source>
        <dbReference type="ARBA" id="ARBA00029447"/>
    </source>
</evidence>
<keyword evidence="2" id="KW-0812">Transmembrane</keyword>
<dbReference type="InterPro" id="IPR004090">
    <property type="entry name" value="Chemotax_Me-accpt_rcpt"/>
</dbReference>
<feature type="domain" description="Methyl-accepting transducer" evidence="8">
    <location>
        <begin position="20"/>
        <end position="256"/>
    </location>
</feature>
<evidence type="ECO:0000256" key="1">
    <source>
        <dbReference type="ARBA" id="ARBA00004141"/>
    </source>
</evidence>
<comment type="caution">
    <text evidence="9">The sequence shown here is derived from an EMBL/GenBank/DDBJ whole genome shotgun (WGS) entry which is preliminary data.</text>
</comment>
<comment type="subcellular location">
    <subcellularLocation>
        <location evidence="1">Membrane</location>
        <topology evidence="1">Multi-pass membrane protein</topology>
    </subcellularLocation>
</comment>
<dbReference type="PANTHER" id="PTHR32089:SF119">
    <property type="entry name" value="METHYL-ACCEPTING CHEMOTAXIS PROTEIN CTPL"/>
    <property type="match status" value="1"/>
</dbReference>
<reference evidence="9 10" key="1">
    <citation type="submission" date="2018-09" db="EMBL/GenBank/DDBJ databases">
        <authorList>
            <person name="Zhu H."/>
        </authorList>
    </citation>
    <scope>NUCLEOTIDE SEQUENCE [LARGE SCALE GENOMIC DNA]</scope>
    <source>
        <strain evidence="9 10">K1W22B-8</strain>
    </source>
</reference>
<dbReference type="GO" id="GO:0007165">
    <property type="term" value="P:signal transduction"/>
    <property type="evidence" value="ECO:0007669"/>
    <property type="project" value="UniProtKB-KW"/>
</dbReference>
<dbReference type="Gene3D" id="1.10.287.950">
    <property type="entry name" value="Methyl-accepting chemotaxis protein"/>
    <property type="match status" value="1"/>
</dbReference>
<dbReference type="SUPFAM" id="SSF58104">
    <property type="entry name" value="Methyl-accepting chemotaxis protein (MCP) signaling domain"/>
    <property type="match status" value="1"/>
</dbReference>
<accession>A0A418WGI3</accession>
<evidence type="ECO:0000256" key="2">
    <source>
        <dbReference type="ARBA" id="ARBA00022692"/>
    </source>
</evidence>
<evidence type="ECO:0000256" key="4">
    <source>
        <dbReference type="ARBA" id="ARBA00023136"/>
    </source>
</evidence>
<dbReference type="Proteomes" id="UP000284605">
    <property type="component" value="Unassembled WGS sequence"/>
</dbReference>
<keyword evidence="4" id="KW-0472">Membrane</keyword>
<organism evidence="9 10">
    <name type="scientific">Oleomonas cavernae</name>
    <dbReference type="NCBI Taxonomy" id="2320859"/>
    <lineage>
        <taxon>Bacteria</taxon>
        <taxon>Pseudomonadati</taxon>
        <taxon>Pseudomonadota</taxon>
        <taxon>Alphaproteobacteria</taxon>
        <taxon>Acetobacterales</taxon>
        <taxon>Acetobacteraceae</taxon>
        <taxon>Oleomonas</taxon>
    </lineage>
</organism>
<dbReference type="GO" id="GO:0006935">
    <property type="term" value="P:chemotaxis"/>
    <property type="evidence" value="ECO:0007669"/>
    <property type="project" value="InterPro"/>
</dbReference>
<dbReference type="PROSITE" id="PS50111">
    <property type="entry name" value="CHEMOTAXIS_TRANSDUC_2"/>
    <property type="match status" value="1"/>
</dbReference>
<proteinExistence type="inferred from homology"/>
<keyword evidence="3" id="KW-1133">Transmembrane helix</keyword>
<dbReference type="SMART" id="SM00283">
    <property type="entry name" value="MA"/>
    <property type="match status" value="1"/>
</dbReference>
<dbReference type="AlphaFoldDB" id="A0A418WGI3"/>
<keyword evidence="10" id="KW-1185">Reference proteome</keyword>
<dbReference type="Pfam" id="PF00015">
    <property type="entry name" value="MCPsignal"/>
    <property type="match status" value="1"/>
</dbReference>
<keyword evidence="5 7" id="KW-0807">Transducer</keyword>
<evidence type="ECO:0000313" key="9">
    <source>
        <dbReference type="EMBL" id="RJF89090.1"/>
    </source>
</evidence>
<dbReference type="InterPro" id="IPR004089">
    <property type="entry name" value="MCPsignal_dom"/>
</dbReference>
<dbReference type="GO" id="GO:0016020">
    <property type="term" value="C:membrane"/>
    <property type="evidence" value="ECO:0007669"/>
    <property type="project" value="UniProtKB-SubCell"/>
</dbReference>
<dbReference type="GO" id="GO:0004888">
    <property type="term" value="F:transmembrane signaling receptor activity"/>
    <property type="evidence" value="ECO:0007669"/>
    <property type="project" value="InterPro"/>
</dbReference>
<dbReference type="EMBL" id="QYUK01000011">
    <property type="protein sequence ID" value="RJF89090.1"/>
    <property type="molecule type" value="Genomic_DNA"/>
</dbReference>
<evidence type="ECO:0000256" key="3">
    <source>
        <dbReference type="ARBA" id="ARBA00022989"/>
    </source>
</evidence>
<gene>
    <name evidence="9" type="ORF">D3874_20670</name>
</gene>
<evidence type="ECO:0000259" key="8">
    <source>
        <dbReference type="PROSITE" id="PS50111"/>
    </source>
</evidence>
<name>A0A418WGI3_9PROT</name>
<evidence type="ECO:0000256" key="7">
    <source>
        <dbReference type="PROSITE-ProRule" id="PRU00284"/>
    </source>
</evidence>
<dbReference type="PANTHER" id="PTHR32089">
    <property type="entry name" value="METHYL-ACCEPTING CHEMOTAXIS PROTEIN MCPB"/>
    <property type="match status" value="1"/>
</dbReference>